<evidence type="ECO:0008006" key="3">
    <source>
        <dbReference type="Google" id="ProtNLM"/>
    </source>
</evidence>
<evidence type="ECO:0000313" key="2">
    <source>
        <dbReference type="Proteomes" id="UP000198923"/>
    </source>
</evidence>
<dbReference type="InterPro" id="IPR015315">
    <property type="entry name" value="DUF1963"/>
</dbReference>
<reference evidence="1 2" key="1">
    <citation type="submission" date="2016-10" db="EMBL/GenBank/DDBJ databases">
        <authorList>
            <person name="de Groot N.N."/>
        </authorList>
    </citation>
    <scope>NUCLEOTIDE SEQUENCE [LARGE SCALE GENOMIC DNA]</scope>
    <source>
        <strain evidence="1 2">CPCC 201354</strain>
    </source>
</reference>
<dbReference type="AlphaFoldDB" id="A0A1G7YCL2"/>
<keyword evidence="2" id="KW-1185">Reference proteome</keyword>
<organism evidence="1 2">
    <name type="scientific">Sinosporangium album</name>
    <dbReference type="NCBI Taxonomy" id="504805"/>
    <lineage>
        <taxon>Bacteria</taxon>
        <taxon>Bacillati</taxon>
        <taxon>Actinomycetota</taxon>
        <taxon>Actinomycetes</taxon>
        <taxon>Streptosporangiales</taxon>
        <taxon>Streptosporangiaceae</taxon>
        <taxon>Sinosporangium</taxon>
    </lineage>
</organism>
<protein>
    <recommendedName>
        <fullName evidence="3">DUF1963 domain-containing protein</fullName>
    </recommendedName>
</protein>
<name>A0A1G7YCL2_9ACTN</name>
<evidence type="ECO:0000313" key="1">
    <source>
        <dbReference type="EMBL" id="SDG94059.1"/>
    </source>
</evidence>
<dbReference type="InterPro" id="IPR035948">
    <property type="entry name" value="YwqG-like_sf"/>
</dbReference>
<dbReference type="Proteomes" id="UP000198923">
    <property type="component" value="Unassembled WGS sequence"/>
</dbReference>
<dbReference type="EMBL" id="FNCN01000009">
    <property type="protein sequence ID" value="SDG94059.1"/>
    <property type="molecule type" value="Genomic_DNA"/>
</dbReference>
<dbReference type="Pfam" id="PF09234">
    <property type="entry name" value="DUF1963"/>
    <property type="match status" value="1"/>
</dbReference>
<dbReference type="STRING" id="504805.SAMN05421505_109192"/>
<accession>A0A1G7YCL2</accession>
<dbReference type="SUPFAM" id="SSF103032">
    <property type="entry name" value="Hypothetical protein YwqG"/>
    <property type="match status" value="1"/>
</dbReference>
<proteinExistence type="predicted"/>
<gene>
    <name evidence="1" type="ORF">SAMN05421505_109192</name>
</gene>
<dbReference type="Gene3D" id="2.30.320.10">
    <property type="entry name" value="YwqG-like"/>
    <property type="match status" value="1"/>
</dbReference>
<sequence length="268" mass="29362">MLDKLAQYRAEMLRQNVPSAVVEQWTDAALPCATLTTDGDGPVVGRYGGPLLLPPDAPDPEYPLVASLNCADLPEEVTGLPLPTDGRLLLFAFPDPDAYGEVMYVPEGAAVEERAKIPSFYGEAPDYREIVEAFPQGVLRLTTDVSLPLHGFRTKATAHGWQGEDLPWEPYGSEINATVWNVDGGGSPHDGWVQVGGHANEESMDVNPVESAAIQAGETGNLGDWVLLADWIPDIKGREGLFLHWVIRRQDLVARRFDRVCVTCFWNP</sequence>